<feature type="compositionally biased region" description="Low complexity" evidence="1">
    <location>
        <begin position="60"/>
        <end position="81"/>
    </location>
</feature>
<keyword evidence="3" id="KW-1185">Reference proteome</keyword>
<dbReference type="AlphaFoldDB" id="A0A5N6P519"/>
<proteinExistence type="predicted"/>
<sequence>MPKYKKSVFFCEDCDFKHKTYTVVTKHRETCTVRLMKAMAKSSRYEEMRSHKDAKDAKRTGASSLSSSGALTGASSSSSSGQIHVSPIVQAPSAADADAPDSTKDLEQPPPADNAPVDLGK</sequence>
<feature type="region of interest" description="Disordered" evidence="1">
    <location>
        <begin position="40"/>
        <end position="121"/>
    </location>
</feature>
<reference evidence="2 3" key="1">
    <citation type="submission" date="2019-05" db="EMBL/GenBank/DDBJ databases">
        <title>Mikania micrantha, genome provides insights into the molecular mechanism of rapid growth.</title>
        <authorList>
            <person name="Liu B."/>
        </authorList>
    </citation>
    <scope>NUCLEOTIDE SEQUENCE [LARGE SCALE GENOMIC DNA]</scope>
    <source>
        <strain evidence="2">NLD-2019</strain>
        <tissue evidence="2">Leaf</tissue>
    </source>
</reference>
<accession>A0A5N6P519</accession>
<organism evidence="2 3">
    <name type="scientific">Mikania micrantha</name>
    <name type="common">bitter vine</name>
    <dbReference type="NCBI Taxonomy" id="192012"/>
    <lineage>
        <taxon>Eukaryota</taxon>
        <taxon>Viridiplantae</taxon>
        <taxon>Streptophyta</taxon>
        <taxon>Embryophyta</taxon>
        <taxon>Tracheophyta</taxon>
        <taxon>Spermatophyta</taxon>
        <taxon>Magnoliopsida</taxon>
        <taxon>eudicotyledons</taxon>
        <taxon>Gunneridae</taxon>
        <taxon>Pentapetalae</taxon>
        <taxon>asterids</taxon>
        <taxon>campanulids</taxon>
        <taxon>Asterales</taxon>
        <taxon>Asteraceae</taxon>
        <taxon>Asteroideae</taxon>
        <taxon>Heliantheae alliance</taxon>
        <taxon>Eupatorieae</taxon>
        <taxon>Mikania</taxon>
    </lineage>
</organism>
<evidence type="ECO:0000313" key="2">
    <source>
        <dbReference type="EMBL" id="KAD5803275.1"/>
    </source>
</evidence>
<evidence type="ECO:0000313" key="3">
    <source>
        <dbReference type="Proteomes" id="UP000326396"/>
    </source>
</evidence>
<comment type="caution">
    <text evidence="2">The sequence shown here is derived from an EMBL/GenBank/DDBJ whole genome shotgun (WGS) entry which is preliminary data.</text>
</comment>
<evidence type="ECO:0000256" key="1">
    <source>
        <dbReference type="SAM" id="MobiDB-lite"/>
    </source>
</evidence>
<protein>
    <submittedName>
        <fullName evidence="2">Uncharacterized protein</fullName>
    </submittedName>
</protein>
<feature type="compositionally biased region" description="Basic and acidic residues" evidence="1">
    <location>
        <begin position="43"/>
        <end position="59"/>
    </location>
</feature>
<name>A0A5N6P519_9ASTR</name>
<dbReference type="Proteomes" id="UP000326396">
    <property type="component" value="Linkage Group LG15"/>
</dbReference>
<dbReference type="EMBL" id="SZYD01000007">
    <property type="protein sequence ID" value="KAD5803275.1"/>
    <property type="molecule type" value="Genomic_DNA"/>
</dbReference>
<gene>
    <name evidence="2" type="ORF">E3N88_14635</name>
</gene>